<evidence type="ECO:0000259" key="7">
    <source>
        <dbReference type="Pfam" id="PF13396"/>
    </source>
</evidence>
<evidence type="ECO:0000313" key="9">
    <source>
        <dbReference type="Proteomes" id="UP000000849"/>
    </source>
</evidence>
<keyword evidence="5 6" id="KW-0472">Membrane</keyword>
<feature type="transmembrane region" description="Helical" evidence="6">
    <location>
        <begin position="7"/>
        <end position="28"/>
    </location>
</feature>
<evidence type="ECO:0000313" key="8">
    <source>
        <dbReference type="EMBL" id="ADG73224.1"/>
    </source>
</evidence>
<dbReference type="HOGENOM" id="CLU_2715001_0_0_11"/>
<name>D5UH21_CELFN</name>
<comment type="subcellular location">
    <subcellularLocation>
        <location evidence="1">Cell membrane</location>
        <topology evidence="1">Multi-pass membrane protein</topology>
    </subcellularLocation>
</comment>
<evidence type="ECO:0000256" key="2">
    <source>
        <dbReference type="ARBA" id="ARBA00022475"/>
    </source>
</evidence>
<dbReference type="Proteomes" id="UP000000849">
    <property type="component" value="Chromosome"/>
</dbReference>
<protein>
    <recommendedName>
        <fullName evidence="7">Cardiolipin synthase N-terminal domain-containing protein</fullName>
    </recommendedName>
</protein>
<reference evidence="8 9" key="1">
    <citation type="journal article" date="2010" name="Stand. Genomic Sci.">
        <title>Complete genome sequence of Cellulomonas flavigena type strain (134).</title>
        <authorList>
            <person name="Abt B."/>
            <person name="Foster B."/>
            <person name="Lapidus A."/>
            <person name="Clum A."/>
            <person name="Sun H."/>
            <person name="Pukall R."/>
            <person name="Lucas S."/>
            <person name="Glavina Del Rio T."/>
            <person name="Nolan M."/>
            <person name="Tice H."/>
            <person name="Cheng J.F."/>
            <person name="Pitluck S."/>
            <person name="Liolios K."/>
            <person name="Ivanova N."/>
            <person name="Mavromatis K."/>
            <person name="Ovchinnikova G."/>
            <person name="Pati A."/>
            <person name="Goodwin L."/>
            <person name="Chen A."/>
            <person name="Palaniappan K."/>
            <person name="Land M."/>
            <person name="Hauser L."/>
            <person name="Chang Y.J."/>
            <person name="Jeffries C.D."/>
            <person name="Rohde M."/>
            <person name="Goker M."/>
            <person name="Woyke T."/>
            <person name="Bristow J."/>
            <person name="Eisen J.A."/>
            <person name="Markowitz V."/>
            <person name="Hugenholtz P."/>
            <person name="Kyrpides N.C."/>
            <person name="Klenk H.P."/>
        </authorList>
    </citation>
    <scope>NUCLEOTIDE SEQUENCE [LARGE SCALE GENOMIC DNA]</scope>
    <source>
        <strain evidence="9">ATCC 482 / DSM 20109 / BCRC 11376 / JCM 18109 / NBRC 3775 / NCIMB 8073 / NRS 134</strain>
    </source>
</reference>
<evidence type="ECO:0000256" key="4">
    <source>
        <dbReference type="ARBA" id="ARBA00022989"/>
    </source>
</evidence>
<feature type="transmembrane region" description="Helical" evidence="6">
    <location>
        <begin position="40"/>
        <end position="62"/>
    </location>
</feature>
<dbReference type="GO" id="GO:0005886">
    <property type="term" value="C:plasma membrane"/>
    <property type="evidence" value="ECO:0007669"/>
    <property type="project" value="UniProtKB-SubCell"/>
</dbReference>
<keyword evidence="2" id="KW-1003">Cell membrane</keyword>
<dbReference type="EMBL" id="CP001964">
    <property type="protein sequence ID" value="ADG73224.1"/>
    <property type="molecule type" value="Genomic_DNA"/>
</dbReference>
<keyword evidence="4 6" id="KW-1133">Transmembrane helix</keyword>
<dbReference type="InterPro" id="IPR027379">
    <property type="entry name" value="CLS_N"/>
</dbReference>
<feature type="domain" description="Cardiolipin synthase N-terminal" evidence="7">
    <location>
        <begin position="18"/>
        <end position="58"/>
    </location>
</feature>
<dbReference type="KEGG" id="cfl:Cfla_0305"/>
<evidence type="ECO:0000256" key="6">
    <source>
        <dbReference type="SAM" id="Phobius"/>
    </source>
</evidence>
<evidence type="ECO:0000256" key="3">
    <source>
        <dbReference type="ARBA" id="ARBA00022692"/>
    </source>
</evidence>
<keyword evidence="9" id="KW-1185">Reference proteome</keyword>
<gene>
    <name evidence="8" type="ordered locus">Cfla_0305</name>
</gene>
<evidence type="ECO:0000256" key="1">
    <source>
        <dbReference type="ARBA" id="ARBA00004651"/>
    </source>
</evidence>
<dbReference type="AlphaFoldDB" id="D5UH21"/>
<dbReference type="OrthoDB" id="7596142at2"/>
<dbReference type="RefSeq" id="WP_013115558.1">
    <property type="nucleotide sequence ID" value="NC_014151.1"/>
</dbReference>
<dbReference type="Pfam" id="PF13396">
    <property type="entry name" value="PLDc_N"/>
    <property type="match status" value="1"/>
</dbReference>
<proteinExistence type="predicted"/>
<organism evidence="8 9">
    <name type="scientific">Cellulomonas flavigena (strain ATCC 482 / DSM 20109 / BCRC 11376 / JCM 18109 / NBRC 3775 / NCIMB 8073 / NRS 134)</name>
    <dbReference type="NCBI Taxonomy" id="446466"/>
    <lineage>
        <taxon>Bacteria</taxon>
        <taxon>Bacillati</taxon>
        <taxon>Actinomycetota</taxon>
        <taxon>Actinomycetes</taxon>
        <taxon>Micrococcales</taxon>
        <taxon>Cellulomonadaceae</taxon>
        <taxon>Cellulomonas</taxon>
    </lineage>
</organism>
<sequence length="72" mass="7893">MFVNVSYTHPVILVTYLALTIWALVSIWRHGRADTGQKVIWTIVVVAAPYIGALVWAVLLAVGSRRRSTSGA</sequence>
<evidence type="ECO:0000256" key="5">
    <source>
        <dbReference type="ARBA" id="ARBA00023136"/>
    </source>
</evidence>
<keyword evidence="3 6" id="KW-0812">Transmembrane</keyword>
<accession>D5UH21</accession>